<feature type="transmembrane region" description="Helical" evidence="2">
    <location>
        <begin position="31"/>
        <end position="52"/>
    </location>
</feature>
<reference evidence="3 4" key="1">
    <citation type="journal article" date="2019" name="Sci. Rep.">
        <title>A high-quality genome of Eragrostis curvula grass provides insights into Poaceae evolution and supports new strategies to enhance forage quality.</title>
        <authorList>
            <person name="Carballo J."/>
            <person name="Santos B.A.C.M."/>
            <person name="Zappacosta D."/>
            <person name="Garbus I."/>
            <person name="Selva J.P."/>
            <person name="Gallo C.A."/>
            <person name="Diaz A."/>
            <person name="Albertini E."/>
            <person name="Caccamo M."/>
            <person name="Echenique V."/>
        </authorList>
    </citation>
    <scope>NUCLEOTIDE SEQUENCE [LARGE SCALE GENOMIC DNA]</scope>
    <source>
        <strain evidence="4">cv. Victoria</strain>
        <tissue evidence="3">Leaf</tissue>
    </source>
</reference>
<evidence type="ECO:0000313" key="4">
    <source>
        <dbReference type="Proteomes" id="UP000324897"/>
    </source>
</evidence>
<evidence type="ECO:0000256" key="1">
    <source>
        <dbReference type="SAM" id="MobiDB-lite"/>
    </source>
</evidence>
<accession>A0A5J9SH65</accession>
<proteinExistence type="predicted"/>
<dbReference type="Gramene" id="TVT98232">
    <property type="protein sequence ID" value="TVT98232"/>
    <property type="gene ID" value="EJB05_56451"/>
</dbReference>
<evidence type="ECO:0000256" key="2">
    <source>
        <dbReference type="SAM" id="Phobius"/>
    </source>
</evidence>
<keyword evidence="2" id="KW-1133">Transmembrane helix</keyword>
<gene>
    <name evidence="3" type="ORF">EJB05_56451</name>
</gene>
<dbReference type="AlphaFoldDB" id="A0A5J9SH65"/>
<evidence type="ECO:0000313" key="3">
    <source>
        <dbReference type="EMBL" id="TVT98232.1"/>
    </source>
</evidence>
<sequence>MSSLRKGAIGDEANGREQPERVVTDPEVANLIRLAAVSVVIFSIATIGIYIYNVCTLFTLDGPLWEPFAWSAAELLLCIAPICVAAKMANECIRTFAMSPSVNTCSSDVTSKLLASDNV</sequence>
<dbReference type="OrthoDB" id="718495at2759"/>
<protein>
    <submittedName>
        <fullName evidence="3">Uncharacterized protein</fullName>
    </submittedName>
</protein>
<comment type="caution">
    <text evidence="3">The sequence shown here is derived from an EMBL/GenBank/DDBJ whole genome shotgun (WGS) entry which is preliminary data.</text>
</comment>
<name>A0A5J9SH65_9POAL</name>
<keyword evidence="2" id="KW-0812">Transmembrane</keyword>
<keyword evidence="4" id="KW-1185">Reference proteome</keyword>
<feature type="transmembrane region" description="Helical" evidence="2">
    <location>
        <begin position="68"/>
        <end position="89"/>
    </location>
</feature>
<dbReference type="Proteomes" id="UP000324897">
    <property type="component" value="Unassembled WGS sequence"/>
</dbReference>
<keyword evidence="2" id="KW-0472">Membrane</keyword>
<feature type="region of interest" description="Disordered" evidence="1">
    <location>
        <begin position="1"/>
        <end position="21"/>
    </location>
</feature>
<organism evidence="3 4">
    <name type="scientific">Eragrostis curvula</name>
    <name type="common">weeping love grass</name>
    <dbReference type="NCBI Taxonomy" id="38414"/>
    <lineage>
        <taxon>Eukaryota</taxon>
        <taxon>Viridiplantae</taxon>
        <taxon>Streptophyta</taxon>
        <taxon>Embryophyta</taxon>
        <taxon>Tracheophyta</taxon>
        <taxon>Spermatophyta</taxon>
        <taxon>Magnoliopsida</taxon>
        <taxon>Liliopsida</taxon>
        <taxon>Poales</taxon>
        <taxon>Poaceae</taxon>
        <taxon>PACMAD clade</taxon>
        <taxon>Chloridoideae</taxon>
        <taxon>Eragrostideae</taxon>
        <taxon>Eragrostidinae</taxon>
        <taxon>Eragrostis</taxon>
    </lineage>
</organism>
<dbReference type="EMBL" id="RWGY01000885">
    <property type="protein sequence ID" value="TVT98232.1"/>
    <property type="molecule type" value="Genomic_DNA"/>
</dbReference>
<feature type="non-terminal residue" evidence="3">
    <location>
        <position position="1"/>
    </location>
</feature>